<dbReference type="EMBL" id="OU898282">
    <property type="protein sequence ID" value="CAG9837285.1"/>
    <property type="molecule type" value="Genomic_DNA"/>
</dbReference>
<feature type="region of interest" description="Disordered" evidence="1">
    <location>
        <begin position="34"/>
        <end position="90"/>
    </location>
</feature>
<keyword evidence="3" id="KW-1185">Reference proteome</keyword>
<proteinExistence type="predicted"/>
<feature type="region of interest" description="Disordered" evidence="1">
    <location>
        <begin position="122"/>
        <end position="172"/>
    </location>
</feature>
<protein>
    <recommendedName>
        <fullName evidence="4">Microtubule-associated protein Jupiter</fullName>
    </recommendedName>
</protein>
<dbReference type="OrthoDB" id="6367565at2759"/>
<feature type="compositionally biased region" description="Polar residues" evidence="1">
    <location>
        <begin position="77"/>
        <end position="89"/>
    </location>
</feature>
<reference evidence="2" key="1">
    <citation type="submission" date="2022-01" db="EMBL/GenBank/DDBJ databases">
        <authorList>
            <person name="King R."/>
        </authorList>
    </citation>
    <scope>NUCLEOTIDE SEQUENCE</scope>
</reference>
<name>A0A9N9XI51_DIABA</name>
<accession>A0A9N9XI51</accession>
<evidence type="ECO:0000313" key="2">
    <source>
        <dbReference type="EMBL" id="CAG9837285.1"/>
    </source>
</evidence>
<evidence type="ECO:0000256" key="1">
    <source>
        <dbReference type="SAM" id="MobiDB-lite"/>
    </source>
</evidence>
<dbReference type="AlphaFoldDB" id="A0A9N9XI51"/>
<feature type="compositionally biased region" description="Polar residues" evidence="1">
    <location>
        <begin position="36"/>
        <end position="58"/>
    </location>
</feature>
<gene>
    <name evidence="2" type="ORF">DIABBA_LOCUS10286</name>
</gene>
<organism evidence="2 3">
    <name type="scientific">Diabrotica balteata</name>
    <name type="common">Banded cucumber beetle</name>
    <dbReference type="NCBI Taxonomy" id="107213"/>
    <lineage>
        <taxon>Eukaryota</taxon>
        <taxon>Metazoa</taxon>
        <taxon>Ecdysozoa</taxon>
        <taxon>Arthropoda</taxon>
        <taxon>Hexapoda</taxon>
        <taxon>Insecta</taxon>
        <taxon>Pterygota</taxon>
        <taxon>Neoptera</taxon>
        <taxon>Endopterygota</taxon>
        <taxon>Coleoptera</taxon>
        <taxon>Polyphaga</taxon>
        <taxon>Cucujiformia</taxon>
        <taxon>Chrysomeloidea</taxon>
        <taxon>Chrysomelidae</taxon>
        <taxon>Galerucinae</taxon>
        <taxon>Diabroticina</taxon>
        <taxon>Diabroticites</taxon>
        <taxon>Diabrotica</taxon>
    </lineage>
</organism>
<evidence type="ECO:0000313" key="3">
    <source>
        <dbReference type="Proteomes" id="UP001153709"/>
    </source>
</evidence>
<sequence length="172" mass="18671">MATYATYRHIELDKVGYGKKRVSNQSSEIFNVLCTPPNSNKTNGHTTPRRSLQSNDSFNKLFGSPENKRPHPRRGSLTKQDVNNRNPVTGNGVMSWDCKLSKTSKVYTERNPVTGETYTIVSPATTPTKPMTNGFTNGTSTPSLNGNSTPLTNGNANSLTNGNGIHTPNGNV</sequence>
<evidence type="ECO:0008006" key="4">
    <source>
        <dbReference type="Google" id="ProtNLM"/>
    </source>
</evidence>
<dbReference type="Proteomes" id="UP001153709">
    <property type="component" value="Chromosome 7"/>
</dbReference>